<dbReference type="InterPro" id="IPR011990">
    <property type="entry name" value="TPR-like_helical_dom_sf"/>
</dbReference>
<protein>
    <submittedName>
        <fullName evidence="5">DUF563 domain-containing protein</fullName>
    </submittedName>
</protein>
<keyword evidence="1" id="KW-0677">Repeat</keyword>
<reference evidence="5" key="1">
    <citation type="submission" date="2020-10" db="EMBL/GenBank/DDBJ databases">
        <authorList>
            <person name="Castelo-Branco R."/>
            <person name="Eusebio N."/>
            <person name="Adriana R."/>
            <person name="Vieira A."/>
            <person name="Brugerolle De Fraissinette N."/>
            <person name="Rezende De Castro R."/>
            <person name="Schneider M.P."/>
            <person name="Vasconcelos V."/>
            <person name="Leao P.N."/>
        </authorList>
    </citation>
    <scope>NUCLEOTIDE SEQUENCE</scope>
    <source>
        <strain evidence="5">LEGE 11467</strain>
    </source>
</reference>
<dbReference type="Gene3D" id="1.25.40.10">
    <property type="entry name" value="Tetratricopeptide repeat domain"/>
    <property type="match status" value="2"/>
</dbReference>
<feature type="repeat" description="TPR" evidence="3">
    <location>
        <begin position="215"/>
        <end position="248"/>
    </location>
</feature>
<dbReference type="InterPro" id="IPR051685">
    <property type="entry name" value="Ycf3/AcsC/BcsC/TPR_MFPF"/>
</dbReference>
<sequence>MELRQLQAQAYRYFVEEQYDRAIGLYQRCIDAEPSTLRHYWYLGLVFLLQGEDERCQEVWLSAIFSSSPDGVESDFQELLEILNFQGDRYFKLHRFEVAAQIYLAILEIDAECPYAYYSLGRTLSQQGRFDEAIEYWQIATQLDANLIEAYRSQGIVFQKLEQFDEAISCYRSFLEGKADSQVCYDLGLCLLKNQQVEDAIACFEKAIELKANFADAYGDLGYAWLKKGDRTKAISYFKQAVLLKSEFIRAWLDQKKTNTNRYQFLASLIKNSNFDEVNSYLINLVLSFSQSKKSLTEFKKNKAWIPFNFYNLTLEWSNSIDVENTYIPILPEISIDLKIPKINQDSIHFSFRFEKQLKLPGSFVAIVPEGRYWINDDRTQSATITAENRFIADLSPDFPILSPNHPDKHPSNHSILSQEALEPVREIDGTVAILSGLLNNVYFHWMFDVLPRIELLHRSQLDLEEVDFYLTSIQHPFQKETLKILNIANDKILQVESFSHIRAKKLVVPSFPGSISWMPPWTCNFLKHHFSENDFIEKSNFPKRIYISRNNSKIRRVINEREVMKVLGEYGFICVTLETMSVREQAVMFSRADAIVAPHGSGLTNLAFCRSNTKVIEIFSPSYVYHCYWYISNLVNLEYYYLLGETLPGFYLNKLIYPAEQAEDIWIDPKKLRETIAFARINRSNEFSHF</sequence>
<feature type="repeat" description="TPR" evidence="3">
    <location>
        <begin position="181"/>
        <end position="214"/>
    </location>
</feature>
<keyword evidence="2 3" id="KW-0802">TPR repeat</keyword>
<dbReference type="GO" id="GO:0016757">
    <property type="term" value="F:glycosyltransferase activity"/>
    <property type="evidence" value="ECO:0007669"/>
    <property type="project" value="InterPro"/>
</dbReference>
<feature type="repeat" description="TPR" evidence="3">
    <location>
        <begin position="114"/>
        <end position="147"/>
    </location>
</feature>
<evidence type="ECO:0000313" key="6">
    <source>
        <dbReference type="Proteomes" id="UP000621799"/>
    </source>
</evidence>
<dbReference type="PANTHER" id="PTHR44943:SF8">
    <property type="entry name" value="TPR REPEAT-CONTAINING PROTEIN MJ0263"/>
    <property type="match status" value="1"/>
</dbReference>
<evidence type="ECO:0000256" key="2">
    <source>
        <dbReference type="ARBA" id="ARBA00022803"/>
    </source>
</evidence>
<dbReference type="Pfam" id="PF00515">
    <property type="entry name" value="TPR_1"/>
    <property type="match status" value="1"/>
</dbReference>
<dbReference type="AlphaFoldDB" id="A0A928Z7G6"/>
<keyword evidence="6" id="KW-1185">Reference proteome</keyword>
<dbReference type="InterPro" id="IPR049625">
    <property type="entry name" value="Glyco_transf_61_cat"/>
</dbReference>
<dbReference type="PANTHER" id="PTHR44943">
    <property type="entry name" value="CELLULOSE SYNTHASE OPERON PROTEIN C"/>
    <property type="match status" value="1"/>
</dbReference>
<dbReference type="InterPro" id="IPR019734">
    <property type="entry name" value="TPR_rpt"/>
</dbReference>
<organism evidence="5 6">
    <name type="scientific">Zarconia navalis LEGE 11467</name>
    <dbReference type="NCBI Taxonomy" id="1828826"/>
    <lineage>
        <taxon>Bacteria</taxon>
        <taxon>Bacillati</taxon>
        <taxon>Cyanobacteriota</taxon>
        <taxon>Cyanophyceae</taxon>
        <taxon>Oscillatoriophycideae</taxon>
        <taxon>Oscillatoriales</taxon>
        <taxon>Oscillatoriales incertae sedis</taxon>
        <taxon>Zarconia</taxon>
        <taxon>Zarconia navalis</taxon>
    </lineage>
</organism>
<evidence type="ECO:0000256" key="1">
    <source>
        <dbReference type="ARBA" id="ARBA00022737"/>
    </source>
</evidence>
<proteinExistence type="predicted"/>
<comment type="caution">
    <text evidence="5">The sequence shown here is derived from an EMBL/GenBank/DDBJ whole genome shotgun (WGS) entry which is preliminary data.</text>
</comment>
<evidence type="ECO:0000256" key="3">
    <source>
        <dbReference type="PROSITE-ProRule" id="PRU00339"/>
    </source>
</evidence>
<name>A0A928Z7G6_9CYAN</name>
<dbReference type="Pfam" id="PF13181">
    <property type="entry name" value="TPR_8"/>
    <property type="match status" value="1"/>
</dbReference>
<evidence type="ECO:0000259" key="4">
    <source>
        <dbReference type="Pfam" id="PF04577"/>
    </source>
</evidence>
<feature type="domain" description="Glycosyltransferase 61 catalytic" evidence="4">
    <location>
        <begin position="443"/>
        <end position="617"/>
    </location>
</feature>
<dbReference type="Proteomes" id="UP000621799">
    <property type="component" value="Unassembled WGS sequence"/>
</dbReference>
<dbReference type="Pfam" id="PF13432">
    <property type="entry name" value="TPR_16"/>
    <property type="match status" value="2"/>
</dbReference>
<dbReference type="SUPFAM" id="SSF48452">
    <property type="entry name" value="TPR-like"/>
    <property type="match status" value="1"/>
</dbReference>
<evidence type="ECO:0000313" key="5">
    <source>
        <dbReference type="EMBL" id="MBE9041422.1"/>
    </source>
</evidence>
<accession>A0A928Z7G6</accession>
<gene>
    <name evidence="5" type="ORF">IQ235_11575</name>
</gene>
<dbReference type="SMART" id="SM00028">
    <property type="entry name" value="TPR"/>
    <property type="match status" value="6"/>
</dbReference>
<dbReference type="EMBL" id="JADEXN010000194">
    <property type="protein sequence ID" value="MBE9041422.1"/>
    <property type="molecule type" value="Genomic_DNA"/>
</dbReference>
<dbReference type="Pfam" id="PF04577">
    <property type="entry name" value="Glyco_transf_61"/>
    <property type="match status" value="1"/>
</dbReference>
<dbReference type="PROSITE" id="PS50005">
    <property type="entry name" value="TPR"/>
    <property type="match status" value="3"/>
</dbReference>